<comment type="function">
    <text evidence="5">Involved in the maturation of [NiFe] hydrogenases. Required for nickel insertion into the metal center of the hydrogenase.</text>
</comment>
<dbReference type="InterPro" id="IPR020538">
    <property type="entry name" value="Hydgase_Ni_incorp_HypA/HybF_CS"/>
</dbReference>
<evidence type="ECO:0000313" key="6">
    <source>
        <dbReference type="EMBL" id="PKU22370.1"/>
    </source>
</evidence>
<feature type="binding site" evidence="5">
    <location>
        <position position="73"/>
    </location>
    <ligand>
        <name>Zn(2+)</name>
        <dbReference type="ChEBI" id="CHEBI:29105"/>
    </ligand>
</feature>
<keyword evidence="2 5" id="KW-0533">Nickel</keyword>
<dbReference type="GO" id="GO:0008270">
    <property type="term" value="F:zinc ion binding"/>
    <property type="evidence" value="ECO:0007669"/>
    <property type="project" value="UniProtKB-UniRule"/>
</dbReference>
<dbReference type="Proteomes" id="UP000233293">
    <property type="component" value="Unassembled WGS sequence"/>
</dbReference>
<accession>A0A2N3PPP0</accession>
<dbReference type="GO" id="GO:0016151">
    <property type="term" value="F:nickel cation binding"/>
    <property type="evidence" value="ECO:0007669"/>
    <property type="project" value="UniProtKB-UniRule"/>
</dbReference>
<dbReference type="InterPro" id="IPR000688">
    <property type="entry name" value="HypA/HybF"/>
</dbReference>
<dbReference type="Gene3D" id="3.30.2320.80">
    <property type="match status" value="1"/>
</dbReference>
<keyword evidence="7" id="KW-1185">Reference proteome</keyword>
<dbReference type="PROSITE" id="PS01249">
    <property type="entry name" value="HYPA"/>
    <property type="match status" value="1"/>
</dbReference>
<dbReference type="AlphaFoldDB" id="A0A2N3PPP0"/>
<dbReference type="EMBL" id="PIUM01000033">
    <property type="protein sequence ID" value="PKU22370.1"/>
    <property type="molecule type" value="Genomic_DNA"/>
</dbReference>
<dbReference type="PANTHER" id="PTHR34535">
    <property type="entry name" value="HYDROGENASE MATURATION FACTOR HYPA"/>
    <property type="match status" value="1"/>
</dbReference>
<evidence type="ECO:0000256" key="4">
    <source>
        <dbReference type="ARBA" id="ARBA00022833"/>
    </source>
</evidence>
<keyword evidence="3 5" id="KW-0479">Metal-binding</keyword>
<organism evidence="6 7">
    <name type="scientific">Telmatospirillum siberiense</name>
    <dbReference type="NCBI Taxonomy" id="382514"/>
    <lineage>
        <taxon>Bacteria</taxon>
        <taxon>Pseudomonadati</taxon>
        <taxon>Pseudomonadota</taxon>
        <taxon>Alphaproteobacteria</taxon>
        <taxon>Rhodospirillales</taxon>
        <taxon>Rhodospirillaceae</taxon>
        <taxon>Telmatospirillum</taxon>
    </lineage>
</organism>
<dbReference type="OrthoDB" id="288014at2"/>
<evidence type="ECO:0000256" key="1">
    <source>
        <dbReference type="ARBA" id="ARBA00010748"/>
    </source>
</evidence>
<dbReference type="Pfam" id="PF01155">
    <property type="entry name" value="HypA"/>
    <property type="match status" value="1"/>
</dbReference>
<dbReference type="HAMAP" id="MF_00213">
    <property type="entry name" value="HypA_HybF"/>
    <property type="match status" value="1"/>
</dbReference>
<evidence type="ECO:0000256" key="2">
    <source>
        <dbReference type="ARBA" id="ARBA00022596"/>
    </source>
</evidence>
<comment type="caution">
    <text evidence="6">The sequence shown here is derived from an EMBL/GenBank/DDBJ whole genome shotgun (WGS) entry which is preliminary data.</text>
</comment>
<name>A0A2N3PPP0_9PROT</name>
<dbReference type="PANTHER" id="PTHR34535:SF3">
    <property type="entry name" value="HYDROGENASE MATURATION FACTOR HYPA"/>
    <property type="match status" value="1"/>
</dbReference>
<reference evidence="7" key="1">
    <citation type="submission" date="2017-12" db="EMBL/GenBank/DDBJ databases">
        <title>Draft genome sequence of Telmatospirillum siberiense 26-4b1T, an acidotolerant peatland alphaproteobacterium potentially involved in sulfur cycling.</title>
        <authorList>
            <person name="Hausmann B."/>
            <person name="Pjevac P."/>
            <person name="Schreck K."/>
            <person name="Herbold C.W."/>
            <person name="Daims H."/>
            <person name="Wagner M."/>
            <person name="Pester M."/>
            <person name="Loy A."/>
        </authorList>
    </citation>
    <scope>NUCLEOTIDE SEQUENCE [LARGE SCALE GENOMIC DNA]</scope>
    <source>
        <strain evidence="7">26-4b1</strain>
    </source>
</reference>
<keyword evidence="4 5" id="KW-0862">Zinc</keyword>
<dbReference type="PIRSF" id="PIRSF004761">
    <property type="entry name" value="Hydrgn_mat_HypA"/>
    <property type="match status" value="1"/>
</dbReference>
<proteinExistence type="inferred from homology"/>
<feature type="binding site" evidence="5">
    <location>
        <position position="89"/>
    </location>
    <ligand>
        <name>Zn(2+)</name>
        <dbReference type="ChEBI" id="CHEBI:29105"/>
    </ligand>
</feature>
<dbReference type="NCBIfam" id="TIGR00100">
    <property type="entry name" value="hypA"/>
    <property type="match status" value="1"/>
</dbReference>
<gene>
    <name evidence="5 6" type="primary">hypA</name>
    <name evidence="6" type="ORF">CWS72_22100</name>
</gene>
<feature type="binding site" evidence="5">
    <location>
        <position position="2"/>
    </location>
    <ligand>
        <name>Ni(2+)</name>
        <dbReference type="ChEBI" id="CHEBI:49786"/>
    </ligand>
</feature>
<dbReference type="RefSeq" id="WP_101252817.1">
    <property type="nucleotide sequence ID" value="NZ_PIUM01000033.1"/>
</dbReference>
<evidence type="ECO:0000256" key="3">
    <source>
        <dbReference type="ARBA" id="ARBA00022723"/>
    </source>
</evidence>
<feature type="binding site" evidence="5">
    <location>
        <position position="92"/>
    </location>
    <ligand>
        <name>Zn(2+)</name>
        <dbReference type="ChEBI" id="CHEBI:29105"/>
    </ligand>
</feature>
<evidence type="ECO:0000313" key="7">
    <source>
        <dbReference type="Proteomes" id="UP000233293"/>
    </source>
</evidence>
<protein>
    <recommendedName>
        <fullName evidence="5">Hydrogenase maturation factor HypA</fullName>
    </recommendedName>
</protein>
<feature type="binding site" evidence="5">
    <location>
        <position position="76"/>
    </location>
    <ligand>
        <name>Zn(2+)</name>
        <dbReference type="ChEBI" id="CHEBI:29105"/>
    </ligand>
</feature>
<dbReference type="GO" id="GO:0051604">
    <property type="term" value="P:protein maturation"/>
    <property type="evidence" value="ECO:0007669"/>
    <property type="project" value="InterPro"/>
</dbReference>
<evidence type="ECO:0000256" key="5">
    <source>
        <dbReference type="HAMAP-Rule" id="MF_00213"/>
    </source>
</evidence>
<comment type="similarity">
    <text evidence="1 5">Belongs to the HypA/HybF family.</text>
</comment>
<sequence length="113" mass="12690">MHELTICEALLERIASERDTRHFARVQRIRLEIGRLSCLDPDTLRYAFGIISRETFLEHAVLDIDQPPGRAVCLDCGAEVEITSRQDDCPACKGGRLKTVGGDGMRFVEMEVV</sequence>